<dbReference type="Pfam" id="PF00561">
    <property type="entry name" value="Abhydrolase_1"/>
    <property type="match status" value="1"/>
</dbReference>
<dbReference type="InterPro" id="IPR029058">
    <property type="entry name" value="AB_hydrolase_fold"/>
</dbReference>
<evidence type="ECO:0000313" key="4">
    <source>
        <dbReference type="EMBL" id="CAE0355058.1"/>
    </source>
</evidence>
<dbReference type="PANTHER" id="PTHR46118">
    <property type="entry name" value="PROTEIN ABHD11"/>
    <property type="match status" value="1"/>
</dbReference>
<evidence type="ECO:0000259" key="3">
    <source>
        <dbReference type="Pfam" id="PF00561"/>
    </source>
</evidence>
<protein>
    <recommendedName>
        <fullName evidence="3">AB hydrolase-1 domain-containing protein</fullName>
    </recommendedName>
</protein>
<name>A0A7S3NDL2_9SPIT</name>
<dbReference type="PANTHER" id="PTHR46118:SF4">
    <property type="entry name" value="PROTEIN ABHD11"/>
    <property type="match status" value="1"/>
</dbReference>
<gene>
    <name evidence="4" type="ORF">EHAR0213_LOCUS13975</name>
</gene>
<sequence length="402" mass="46813">MLTGYNFALKRAFKQTMLNKIALRFISAKATLRDNNNEVQLRGKLIHGRFKDLPHLIWLPDLIEPVENFKLFFKGEKNKILDVRNVHLLNYRNFGSSDHHHSFDMDDISNDIIRYMDQNQITMATIGGHGFGAKVATATASNNLNRFTGVMCLDGGPVDQRYHEPYLELKNYVMELSKLKLEKHTAQEVQKSIDKVVTEPNWNFIFKQNLNTTKGYPQWDFNMEALVSNMKKVRPDVATWSERYGLWPGRAFVLLPAYSRWVHLPTNTLPFYDVFPRLQGTFPSNDFNIFGSDQTTNNHWPHDSENQDELFHLSNKMWRWLRYKDGCHVLLSDKTEAGWFYIQDRGTDASTGTGQGEITPEHVHYNWKYTHVYEKSQKRRGTEAAAHGQFLPKGQFSDESKW</sequence>
<keyword evidence="2" id="KW-0378">Hydrolase</keyword>
<proteinExistence type="inferred from homology"/>
<organism evidence="4">
    <name type="scientific">Euplotes harpa</name>
    <dbReference type="NCBI Taxonomy" id="151035"/>
    <lineage>
        <taxon>Eukaryota</taxon>
        <taxon>Sar</taxon>
        <taxon>Alveolata</taxon>
        <taxon>Ciliophora</taxon>
        <taxon>Intramacronucleata</taxon>
        <taxon>Spirotrichea</taxon>
        <taxon>Hypotrichia</taxon>
        <taxon>Euplotida</taxon>
        <taxon>Euplotidae</taxon>
        <taxon>Euplotes</taxon>
    </lineage>
</organism>
<dbReference type="GO" id="GO:0052689">
    <property type="term" value="F:carboxylic ester hydrolase activity"/>
    <property type="evidence" value="ECO:0007669"/>
    <property type="project" value="TreeGrafter"/>
</dbReference>
<comment type="similarity">
    <text evidence="1">Belongs to the AB hydrolase superfamily.</text>
</comment>
<feature type="domain" description="AB hydrolase-1" evidence="3">
    <location>
        <begin position="68"/>
        <end position="159"/>
    </location>
</feature>
<dbReference type="SUPFAM" id="SSF53474">
    <property type="entry name" value="alpha/beta-Hydrolases"/>
    <property type="match status" value="1"/>
</dbReference>
<evidence type="ECO:0000256" key="2">
    <source>
        <dbReference type="ARBA" id="ARBA00022801"/>
    </source>
</evidence>
<reference evidence="4" key="1">
    <citation type="submission" date="2021-01" db="EMBL/GenBank/DDBJ databases">
        <authorList>
            <person name="Corre E."/>
            <person name="Pelletier E."/>
            <person name="Niang G."/>
            <person name="Scheremetjew M."/>
            <person name="Finn R."/>
            <person name="Kale V."/>
            <person name="Holt S."/>
            <person name="Cochrane G."/>
            <person name="Meng A."/>
            <person name="Brown T."/>
            <person name="Cohen L."/>
        </authorList>
    </citation>
    <scope>NUCLEOTIDE SEQUENCE</scope>
    <source>
        <strain evidence="4">FSP1.4</strain>
    </source>
</reference>
<dbReference type="AlphaFoldDB" id="A0A7S3NDL2"/>
<dbReference type="InterPro" id="IPR000073">
    <property type="entry name" value="AB_hydrolase_1"/>
</dbReference>
<dbReference type="Gene3D" id="3.40.50.1820">
    <property type="entry name" value="alpha/beta hydrolase"/>
    <property type="match status" value="1"/>
</dbReference>
<evidence type="ECO:0000256" key="1">
    <source>
        <dbReference type="ARBA" id="ARBA00008645"/>
    </source>
</evidence>
<accession>A0A7S3NDL2</accession>
<dbReference type="EMBL" id="HBII01033711">
    <property type="protein sequence ID" value="CAE0355058.1"/>
    <property type="molecule type" value="Transcribed_RNA"/>
</dbReference>